<evidence type="ECO:0000259" key="11">
    <source>
        <dbReference type="Pfam" id="PF00516"/>
    </source>
</evidence>
<keyword evidence="5" id="KW-1161">Viral attachment to host cell</keyword>
<keyword evidence="8" id="KW-1015">Disulfide bond</keyword>
<feature type="non-terminal residue" evidence="12">
    <location>
        <position position="1"/>
    </location>
</feature>
<dbReference type="GO" id="GO:0039663">
    <property type="term" value="P:membrane fusion involved in viral entry into host cell"/>
    <property type="evidence" value="ECO:0007669"/>
    <property type="project" value="UniProtKB-KW"/>
</dbReference>
<dbReference type="GO" id="GO:0055036">
    <property type="term" value="C:virion membrane"/>
    <property type="evidence" value="ECO:0007669"/>
    <property type="project" value="UniProtKB-SubCell"/>
</dbReference>
<accession>Q3LWX5</accession>
<dbReference type="GO" id="GO:0046718">
    <property type="term" value="P:symbiont entry into host cell"/>
    <property type="evidence" value="ECO:0007669"/>
    <property type="project" value="UniProtKB-KW"/>
</dbReference>
<dbReference type="Pfam" id="PF00516">
    <property type="entry name" value="GP120"/>
    <property type="match status" value="1"/>
</dbReference>
<dbReference type="EMBL" id="DQ155270">
    <property type="protein sequence ID" value="ABA08357.1"/>
    <property type="molecule type" value="Genomic_DNA"/>
</dbReference>
<keyword evidence="7" id="KW-0472">Membrane</keyword>
<gene>
    <name evidence="12" type="primary">env</name>
</gene>
<keyword evidence="6" id="KW-0946">Virion</keyword>
<evidence type="ECO:0000256" key="5">
    <source>
        <dbReference type="ARBA" id="ARBA00022804"/>
    </source>
</evidence>
<reference evidence="12" key="1">
    <citation type="journal article" date="2008" name="AIDS Res. Hum. Retroviruses">
        <title>HIV type 1 genetic diversity in Moyale, Mandera, and Turkana based on env-C2-V3 sequences.</title>
        <authorList>
            <person name="Khamadi S.A."/>
            <person name="Lihana R.W."/>
            <person name="Mwaniki D.L."/>
            <person name="Kinyua J."/>
            <person name="Lagat N."/>
            <person name="Carter J.Y."/>
            <person name="Ichimura H."/>
            <person name="Oishi I."/>
            <person name="Okoth F.A."/>
            <person name="Ochieng W."/>
        </authorList>
    </citation>
    <scope>NUCLEOTIDE SEQUENCE</scope>
    <source>
        <strain evidence="12">MADH010</strain>
    </source>
</reference>
<keyword evidence="2" id="KW-1168">Fusion of virus membrane with host membrane</keyword>
<evidence type="ECO:0000256" key="1">
    <source>
        <dbReference type="ARBA" id="ARBA00004182"/>
    </source>
</evidence>
<keyword evidence="9" id="KW-0325">Glycoprotein</keyword>
<evidence type="ECO:0000256" key="4">
    <source>
        <dbReference type="ARBA" id="ARBA00022595"/>
    </source>
</evidence>
<dbReference type="InterPro" id="IPR036377">
    <property type="entry name" value="Gp120_core_sf"/>
</dbReference>
<dbReference type="SUPFAM" id="SSF56502">
    <property type="entry name" value="gp120 core"/>
    <property type="match status" value="1"/>
</dbReference>
<protein>
    <submittedName>
        <fullName evidence="12">Envelope glycoprotein</fullName>
    </submittedName>
</protein>
<evidence type="ECO:0000256" key="2">
    <source>
        <dbReference type="ARBA" id="ARBA00022506"/>
    </source>
</evidence>
<evidence type="ECO:0000256" key="6">
    <source>
        <dbReference type="ARBA" id="ARBA00022844"/>
    </source>
</evidence>
<name>Q3LWX5_HV1</name>
<keyword evidence="3" id="KW-0945">Host-virus interaction</keyword>
<dbReference type="GO" id="GO:0019031">
    <property type="term" value="C:viral envelope"/>
    <property type="evidence" value="ECO:0007669"/>
    <property type="project" value="UniProtKB-KW"/>
</dbReference>
<keyword evidence="4" id="KW-1162">Viral penetration into host cytoplasm</keyword>
<organism evidence="12">
    <name type="scientific">Human immunodeficiency virus type 1</name>
    <name type="common">HIV-1</name>
    <dbReference type="NCBI Taxonomy" id="11676"/>
    <lineage>
        <taxon>Viruses</taxon>
        <taxon>Riboviria</taxon>
        <taxon>Pararnavirae</taxon>
        <taxon>Artverviricota</taxon>
        <taxon>Revtraviricetes</taxon>
        <taxon>Ortervirales</taxon>
        <taxon>Retroviridae</taxon>
        <taxon>Orthoretrovirinae</taxon>
        <taxon>Lentivirus</taxon>
        <taxon>Lentivirus humimdef1</taxon>
    </lineage>
</organism>
<sequence>TRQRASTQPLLNGSLAYEQLIIRSENISANGTNIIVQLGNPVEINCIRPNNNTRKSIPQSGQVKAILCNRLTLIRGYNDKLIVNCQLNQKMDYNLLHKGSPETGSRQSL</sequence>
<dbReference type="Gene3D" id="2.170.40.20">
    <property type="entry name" value="Human immunodeficiency virus 1, Gp160, envelope glycoprotein"/>
    <property type="match status" value="1"/>
</dbReference>
<feature type="domain" description="Human immunodeficiency virus 1 envelope glycoprotein Gp120" evidence="11">
    <location>
        <begin position="2"/>
        <end position="66"/>
    </location>
</feature>
<evidence type="ECO:0000256" key="9">
    <source>
        <dbReference type="ARBA" id="ARBA00023180"/>
    </source>
</evidence>
<evidence type="ECO:0000256" key="8">
    <source>
        <dbReference type="ARBA" id="ARBA00023157"/>
    </source>
</evidence>
<comment type="subcellular location">
    <subcellularLocation>
        <location evidence="1">Virion membrane</location>
    </subcellularLocation>
</comment>
<proteinExistence type="predicted"/>
<dbReference type="GO" id="GO:0019062">
    <property type="term" value="P:virion attachment to host cell"/>
    <property type="evidence" value="ECO:0007669"/>
    <property type="project" value="UniProtKB-KW"/>
</dbReference>
<evidence type="ECO:0000256" key="3">
    <source>
        <dbReference type="ARBA" id="ARBA00022581"/>
    </source>
</evidence>
<keyword evidence="10" id="KW-1160">Virus entry into host cell</keyword>
<evidence type="ECO:0000256" key="10">
    <source>
        <dbReference type="ARBA" id="ARBA00023296"/>
    </source>
</evidence>
<keyword evidence="12" id="KW-0261">Viral envelope protein</keyword>
<dbReference type="InterPro" id="IPR000777">
    <property type="entry name" value="HIV1_Gp120"/>
</dbReference>
<evidence type="ECO:0000256" key="7">
    <source>
        <dbReference type="ARBA" id="ARBA00023136"/>
    </source>
</evidence>
<evidence type="ECO:0000313" key="12">
    <source>
        <dbReference type="EMBL" id="ABA08357.1"/>
    </source>
</evidence>
<organismHost>
    <name type="scientific">Homo sapiens</name>
    <name type="common">Human</name>
    <dbReference type="NCBI Taxonomy" id="9606"/>
</organismHost>
<feature type="non-terminal residue" evidence="12">
    <location>
        <position position="109"/>
    </location>
</feature>